<keyword evidence="5" id="KW-0862">Zinc</keyword>
<gene>
    <name evidence="10" type="ORF">Ocin01_19925</name>
</gene>
<comment type="subcellular location">
    <subcellularLocation>
        <location evidence="1">Nucleus</location>
    </subcellularLocation>
</comment>
<feature type="domain" description="C2H2-type" evidence="9">
    <location>
        <begin position="120"/>
        <end position="147"/>
    </location>
</feature>
<keyword evidence="11" id="KW-1185">Reference proteome</keyword>
<keyword evidence="3" id="KW-0677">Repeat</keyword>
<dbReference type="SUPFAM" id="SSF57667">
    <property type="entry name" value="beta-beta-alpha zinc fingers"/>
    <property type="match status" value="2"/>
</dbReference>
<reference evidence="10 11" key="1">
    <citation type="journal article" date="2016" name="Genome Biol. Evol.">
        <title>Gene Family Evolution Reflects Adaptation to Soil Environmental Stressors in the Genome of the Collembolan Orchesella cincta.</title>
        <authorList>
            <person name="Faddeeva-Vakhrusheva A."/>
            <person name="Derks M.F."/>
            <person name="Anvar S.Y."/>
            <person name="Agamennone V."/>
            <person name="Suring W."/>
            <person name="Smit S."/>
            <person name="van Straalen N.M."/>
            <person name="Roelofs D."/>
        </authorList>
    </citation>
    <scope>NUCLEOTIDE SEQUENCE [LARGE SCALE GENOMIC DNA]</scope>
    <source>
        <tissue evidence="10">Mixed pool</tissue>
    </source>
</reference>
<sequence>IITINPDLISTFGVTSHHLYRIWKPAGFSLNQNKKFECFICGKKFKRSCQSSHGERPFKCEIATSHFKTNGALVRHQYIHSKEALVLHFLATPGKAEVSQQSFIQNPSGFEQSGLIALFFPCPMCDRTFSTTSQLCDHIRRHVRERPFPCHTVPRFCEANDRKIHEMINHDKRHLAKYPASMYTSGPMFERNGTTAIFAGRNWEPYLDKLNTTELMPTQKAFGVRFVKMVSTTIRASAITSGVTLESPHILAQVASKILETQSHSDSIFVPYASAGYVSGTFVKRKFVPFPG</sequence>
<dbReference type="InterPro" id="IPR013087">
    <property type="entry name" value="Znf_C2H2_type"/>
</dbReference>
<evidence type="ECO:0000256" key="1">
    <source>
        <dbReference type="ARBA" id="ARBA00004123"/>
    </source>
</evidence>
<name>A0A1D2M1C3_ORCCI</name>
<dbReference type="GO" id="GO:0008270">
    <property type="term" value="F:zinc ion binding"/>
    <property type="evidence" value="ECO:0007669"/>
    <property type="project" value="UniProtKB-KW"/>
</dbReference>
<dbReference type="STRING" id="48709.A0A1D2M1C3"/>
<dbReference type="GO" id="GO:0000978">
    <property type="term" value="F:RNA polymerase II cis-regulatory region sequence-specific DNA binding"/>
    <property type="evidence" value="ECO:0007669"/>
    <property type="project" value="TreeGrafter"/>
</dbReference>
<dbReference type="Gene3D" id="3.30.160.60">
    <property type="entry name" value="Classic Zinc Finger"/>
    <property type="match status" value="2"/>
</dbReference>
<dbReference type="Pfam" id="PF00096">
    <property type="entry name" value="zf-C2H2"/>
    <property type="match status" value="1"/>
</dbReference>
<evidence type="ECO:0000313" key="11">
    <source>
        <dbReference type="Proteomes" id="UP000094527"/>
    </source>
</evidence>
<accession>A0A1D2M1C3</accession>
<dbReference type="PROSITE" id="PS50157">
    <property type="entry name" value="ZINC_FINGER_C2H2_2"/>
    <property type="match status" value="1"/>
</dbReference>
<comment type="caution">
    <text evidence="10">The sequence shown here is derived from an EMBL/GenBank/DDBJ whole genome shotgun (WGS) entry which is preliminary data.</text>
</comment>
<dbReference type="Proteomes" id="UP000094527">
    <property type="component" value="Unassembled WGS sequence"/>
</dbReference>
<evidence type="ECO:0000313" key="10">
    <source>
        <dbReference type="EMBL" id="ODM86757.1"/>
    </source>
</evidence>
<dbReference type="GO" id="GO:0003700">
    <property type="term" value="F:DNA-binding transcription factor activity"/>
    <property type="evidence" value="ECO:0007669"/>
    <property type="project" value="TreeGrafter"/>
</dbReference>
<dbReference type="InterPro" id="IPR050589">
    <property type="entry name" value="Ikaros_C2H2-ZF"/>
</dbReference>
<dbReference type="SMART" id="SM00355">
    <property type="entry name" value="ZnF_C2H2"/>
    <property type="match status" value="2"/>
</dbReference>
<evidence type="ECO:0000259" key="9">
    <source>
        <dbReference type="PROSITE" id="PS50157"/>
    </source>
</evidence>
<dbReference type="PANTHER" id="PTHR24404">
    <property type="entry name" value="ZINC FINGER PROTEIN"/>
    <property type="match status" value="1"/>
</dbReference>
<evidence type="ECO:0000256" key="7">
    <source>
        <dbReference type="ARBA" id="ARBA00023242"/>
    </source>
</evidence>
<evidence type="ECO:0000256" key="6">
    <source>
        <dbReference type="ARBA" id="ARBA00023125"/>
    </source>
</evidence>
<keyword evidence="7" id="KW-0539">Nucleus</keyword>
<keyword evidence="4 8" id="KW-0863">Zinc-finger</keyword>
<proteinExistence type="predicted"/>
<dbReference type="OrthoDB" id="6077919at2759"/>
<protein>
    <submittedName>
        <fullName evidence="10">Zinc finger and BTB domain-containing protein 14</fullName>
    </submittedName>
</protein>
<evidence type="ECO:0000256" key="5">
    <source>
        <dbReference type="ARBA" id="ARBA00022833"/>
    </source>
</evidence>
<keyword evidence="2" id="KW-0479">Metal-binding</keyword>
<dbReference type="GO" id="GO:0005634">
    <property type="term" value="C:nucleus"/>
    <property type="evidence" value="ECO:0007669"/>
    <property type="project" value="UniProtKB-SubCell"/>
</dbReference>
<dbReference type="PROSITE" id="PS00028">
    <property type="entry name" value="ZINC_FINGER_C2H2_1"/>
    <property type="match status" value="1"/>
</dbReference>
<evidence type="ECO:0000256" key="3">
    <source>
        <dbReference type="ARBA" id="ARBA00022737"/>
    </source>
</evidence>
<dbReference type="GO" id="GO:0006357">
    <property type="term" value="P:regulation of transcription by RNA polymerase II"/>
    <property type="evidence" value="ECO:0007669"/>
    <property type="project" value="TreeGrafter"/>
</dbReference>
<dbReference type="EMBL" id="LJIJ01007354">
    <property type="protein sequence ID" value="ODM86757.1"/>
    <property type="molecule type" value="Genomic_DNA"/>
</dbReference>
<evidence type="ECO:0000256" key="2">
    <source>
        <dbReference type="ARBA" id="ARBA00022723"/>
    </source>
</evidence>
<evidence type="ECO:0000256" key="4">
    <source>
        <dbReference type="ARBA" id="ARBA00022771"/>
    </source>
</evidence>
<dbReference type="AlphaFoldDB" id="A0A1D2M1C3"/>
<dbReference type="PANTHER" id="PTHR24404:SF114">
    <property type="entry name" value="KLUMPFUSS, ISOFORM B-RELATED"/>
    <property type="match status" value="1"/>
</dbReference>
<keyword evidence="6" id="KW-0238">DNA-binding</keyword>
<organism evidence="10 11">
    <name type="scientific">Orchesella cincta</name>
    <name type="common">Springtail</name>
    <name type="synonym">Podura cincta</name>
    <dbReference type="NCBI Taxonomy" id="48709"/>
    <lineage>
        <taxon>Eukaryota</taxon>
        <taxon>Metazoa</taxon>
        <taxon>Ecdysozoa</taxon>
        <taxon>Arthropoda</taxon>
        <taxon>Hexapoda</taxon>
        <taxon>Collembola</taxon>
        <taxon>Entomobryomorpha</taxon>
        <taxon>Entomobryoidea</taxon>
        <taxon>Orchesellidae</taxon>
        <taxon>Orchesellinae</taxon>
        <taxon>Orchesella</taxon>
    </lineage>
</organism>
<feature type="non-terminal residue" evidence="10">
    <location>
        <position position="1"/>
    </location>
</feature>
<dbReference type="InterPro" id="IPR036236">
    <property type="entry name" value="Znf_C2H2_sf"/>
</dbReference>
<evidence type="ECO:0000256" key="8">
    <source>
        <dbReference type="PROSITE-ProRule" id="PRU00042"/>
    </source>
</evidence>